<dbReference type="KEGG" id="ssyi:EKG83_12350"/>
<dbReference type="Proteomes" id="UP000325787">
    <property type="component" value="Chromosome"/>
</dbReference>
<dbReference type="EC" id="2.7.13.3" evidence="2"/>
<dbReference type="Pfam" id="PF02518">
    <property type="entry name" value="HATPase_c"/>
    <property type="match status" value="1"/>
</dbReference>
<dbReference type="InterPro" id="IPR036890">
    <property type="entry name" value="HATPase_C_sf"/>
</dbReference>
<dbReference type="EMBL" id="CP034550">
    <property type="protein sequence ID" value="QFZ18169.1"/>
    <property type="molecule type" value="Genomic_DNA"/>
</dbReference>
<organism evidence="11 12">
    <name type="scientific">Saccharothrix syringae</name>
    <name type="common">Nocardiopsis syringae</name>
    <dbReference type="NCBI Taxonomy" id="103733"/>
    <lineage>
        <taxon>Bacteria</taxon>
        <taxon>Bacillati</taxon>
        <taxon>Actinomycetota</taxon>
        <taxon>Actinomycetes</taxon>
        <taxon>Pseudonocardiales</taxon>
        <taxon>Pseudonocardiaceae</taxon>
        <taxon>Saccharothrix</taxon>
    </lineage>
</organism>
<evidence type="ECO:0000256" key="8">
    <source>
        <dbReference type="ARBA" id="ARBA00023012"/>
    </source>
</evidence>
<dbReference type="CDD" id="cd16917">
    <property type="entry name" value="HATPase_UhpB-NarQ-NarX-like"/>
    <property type="match status" value="1"/>
</dbReference>
<keyword evidence="8" id="KW-0902">Two-component regulatory system</keyword>
<feature type="transmembrane region" description="Helical" evidence="9">
    <location>
        <begin position="80"/>
        <end position="107"/>
    </location>
</feature>
<dbReference type="GO" id="GO:0016020">
    <property type="term" value="C:membrane"/>
    <property type="evidence" value="ECO:0007669"/>
    <property type="project" value="InterPro"/>
</dbReference>
<dbReference type="Gene3D" id="1.20.5.1930">
    <property type="match status" value="1"/>
</dbReference>
<reference evidence="12" key="1">
    <citation type="journal article" date="2021" name="Curr. Microbiol.">
        <title>Complete genome of nocamycin-producing strain Saccharothrix syringae NRRL B-16468 reveals the biosynthetic potential for secondary metabolites.</title>
        <authorList>
            <person name="Mo X."/>
            <person name="Yang S."/>
        </authorList>
    </citation>
    <scope>NUCLEOTIDE SEQUENCE [LARGE SCALE GENOMIC DNA]</scope>
    <source>
        <strain evidence="12">ATCC 51364 / DSM 43886 / JCM 6844 / KCTC 9398 / NBRC 14523 / NRRL B-16468 / INA 2240</strain>
    </source>
</reference>
<keyword evidence="5" id="KW-0547">Nucleotide-binding</keyword>
<feature type="domain" description="Histidine kinase/HSP90-like ATPase" evidence="10">
    <location>
        <begin position="243"/>
        <end position="328"/>
    </location>
</feature>
<evidence type="ECO:0000256" key="7">
    <source>
        <dbReference type="ARBA" id="ARBA00022840"/>
    </source>
</evidence>
<keyword evidence="4" id="KW-0808">Transferase</keyword>
<accession>A0A5Q0GW13</accession>
<evidence type="ECO:0000256" key="5">
    <source>
        <dbReference type="ARBA" id="ARBA00022741"/>
    </source>
</evidence>
<dbReference type="GO" id="GO:0000155">
    <property type="term" value="F:phosphorelay sensor kinase activity"/>
    <property type="evidence" value="ECO:0007669"/>
    <property type="project" value="InterPro"/>
</dbReference>
<protein>
    <recommendedName>
        <fullName evidence="2">histidine kinase</fullName>
        <ecNumber evidence="2">2.7.13.3</ecNumber>
    </recommendedName>
</protein>
<evidence type="ECO:0000256" key="4">
    <source>
        <dbReference type="ARBA" id="ARBA00022679"/>
    </source>
</evidence>
<dbReference type="InterPro" id="IPR050482">
    <property type="entry name" value="Sensor_HK_TwoCompSys"/>
</dbReference>
<keyword evidence="7" id="KW-0067">ATP-binding</keyword>
<dbReference type="AlphaFoldDB" id="A0A5Q0GW13"/>
<evidence type="ECO:0000313" key="12">
    <source>
        <dbReference type="Proteomes" id="UP000325787"/>
    </source>
</evidence>
<keyword evidence="6 11" id="KW-0418">Kinase</keyword>
<evidence type="ECO:0000256" key="2">
    <source>
        <dbReference type="ARBA" id="ARBA00012438"/>
    </source>
</evidence>
<name>A0A5Q0GW13_SACSY</name>
<dbReference type="Pfam" id="PF07730">
    <property type="entry name" value="HisKA_3"/>
    <property type="match status" value="1"/>
</dbReference>
<evidence type="ECO:0000256" key="1">
    <source>
        <dbReference type="ARBA" id="ARBA00000085"/>
    </source>
</evidence>
<feature type="transmembrane region" description="Helical" evidence="9">
    <location>
        <begin position="127"/>
        <end position="147"/>
    </location>
</feature>
<keyword evidence="9" id="KW-0472">Membrane</keyword>
<dbReference type="InterPro" id="IPR011712">
    <property type="entry name" value="Sig_transdc_His_kin_sub3_dim/P"/>
</dbReference>
<keyword evidence="3" id="KW-0597">Phosphoprotein</keyword>
<sequence>MRRVPWLSPLLCGVVLVAGAYAGLAGLGETRWVPFAAGLVGLVLVDRVRWVPWLGLALQAGLVVLVAFSDGSGMARVLFLLLPFGAYFAFGRAVAVGVGVGCAAFMVVAFQVTAPGWTRSVEHVSDLLMFGIGVVLSLAMAELSAAAERNRVARDVHDGVGHHLTAVAVLLEKAVAFRGHDAAVADRAVEDARESARRALGDVRASVRALSGPFRLGDALRQLVGGLDVTVECSGDESRYAAPTLLALYRAAQEGVTNALRHGGGARVEVTVHCGASRAELTVVDDGPGFGRREGFGLRGLRERVAEVGGSVDVDGSGGTRLTVVVPR</sequence>
<evidence type="ECO:0000256" key="3">
    <source>
        <dbReference type="ARBA" id="ARBA00022553"/>
    </source>
</evidence>
<dbReference type="InterPro" id="IPR003594">
    <property type="entry name" value="HATPase_dom"/>
</dbReference>
<dbReference type="GO" id="GO:0005524">
    <property type="term" value="F:ATP binding"/>
    <property type="evidence" value="ECO:0007669"/>
    <property type="project" value="UniProtKB-KW"/>
</dbReference>
<keyword evidence="9" id="KW-0812">Transmembrane</keyword>
<evidence type="ECO:0000313" key="11">
    <source>
        <dbReference type="EMBL" id="QFZ18169.1"/>
    </source>
</evidence>
<dbReference type="PANTHER" id="PTHR24421">
    <property type="entry name" value="NITRATE/NITRITE SENSOR PROTEIN NARX-RELATED"/>
    <property type="match status" value="1"/>
</dbReference>
<comment type="catalytic activity">
    <reaction evidence="1">
        <text>ATP + protein L-histidine = ADP + protein N-phospho-L-histidine.</text>
        <dbReference type="EC" id="2.7.13.3"/>
    </reaction>
</comment>
<keyword evidence="12" id="KW-1185">Reference proteome</keyword>
<dbReference type="PANTHER" id="PTHR24421:SF10">
    <property type="entry name" value="NITRATE_NITRITE SENSOR PROTEIN NARQ"/>
    <property type="match status" value="1"/>
</dbReference>
<dbReference type="RefSeq" id="WP_033427239.1">
    <property type="nucleotide sequence ID" value="NZ_CP034550.1"/>
</dbReference>
<dbReference type="SMART" id="SM00387">
    <property type="entry name" value="HATPase_c"/>
    <property type="match status" value="1"/>
</dbReference>
<evidence type="ECO:0000256" key="6">
    <source>
        <dbReference type="ARBA" id="ARBA00022777"/>
    </source>
</evidence>
<proteinExistence type="predicted"/>
<feature type="transmembrane region" description="Helical" evidence="9">
    <location>
        <begin position="50"/>
        <end position="68"/>
    </location>
</feature>
<evidence type="ECO:0000259" key="10">
    <source>
        <dbReference type="SMART" id="SM00387"/>
    </source>
</evidence>
<dbReference type="Gene3D" id="3.30.565.10">
    <property type="entry name" value="Histidine kinase-like ATPase, C-terminal domain"/>
    <property type="match status" value="1"/>
</dbReference>
<evidence type="ECO:0000256" key="9">
    <source>
        <dbReference type="SAM" id="Phobius"/>
    </source>
</evidence>
<keyword evidence="9" id="KW-1133">Transmembrane helix</keyword>
<dbReference type="GO" id="GO:0046983">
    <property type="term" value="F:protein dimerization activity"/>
    <property type="evidence" value="ECO:0007669"/>
    <property type="project" value="InterPro"/>
</dbReference>
<dbReference type="SUPFAM" id="SSF55874">
    <property type="entry name" value="ATPase domain of HSP90 chaperone/DNA topoisomerase II/histidine kinase"/>
    <property type="match status" value="1"/>
</dbReference>
<dbReference type="OrthoDB" id="227596at2"/>
<gene>
    <name evidence="11" type="ORF">EKG83_12350</name>
</gene>